<reference evidence="2" key="1">
    <citation type="submission" date="2017-02" db="UniProtKB">
        <authorList>
            <consortium name="WormBaseParasite"/>
        </authorList>
    </citation>
    <scope>IDENTIFICATION</scope>
</reference>
<evidence type="ECO:0000313" key="2">
    <source>
        <dbReference type="WBParaSite" id="ALUE_0001866701-mRNA-1"/>
    </source>
</evidence>
<protein>
    <submittedName>
        <fullName evidence="2">Uncharacterized protein</fullName>
    </submittedName>
</protein>
<sequence length="54" mass="6634">MRIYFDIQRVSMKRKSELMRWLRHELSCGSDQRSGRVHHLRFSYICITIQVEHV</sequence>
<keyword evidence="1" id="KW-1185">Reference proteome</keyword>
<name>A0A0M3IJ74_ASCLU</name>
<dbReference type="AlphaFoldDB" id="A0A0M3IJ74"/>
<organism evidence="1 2">
    <name type="scientific">Ascaris lumbricoides</name>
    <name type="common">Giant roundworm</name>
    <dbReference type="NCBI Taxonomy" id="6252"/>
    <lineage>
        <taxon>Eukaryota</taxon>
        <taxon>Metazoa</taxon>
        <taxon>Ecdysozoa</taxon>
        <taxon>Nematoda</taxon>
        <taxon>Chromadorea</taxon>
        <taxon>Rhabditida</taxon>
        <taxon>Spirurina</taxon>
        <taxon>Ascaridomorpha</taxon>
        <taxon>Ascaridoidea</taxon>
        <taxon>Ascarididae</taxon>
        <taxon>Ascaris</taxon>
    </lineage>
</organism>
<accession>A0A0M3IJ74</accession>
<proteinExistence type="predicted"/>
<dbReference type="Proteomes" id="UP000036681">
    <property type="component" value="Unplaced"/>
</dbReference>
<evidence type="ECO:0000313" key="1">
    <source>
        <dbReference type="Proteomes" id="UP000036681"/>
    </source>
</evidence>
<dbReference type="WBParaSite" id="ALUE_0001866701-mRNA-1">
    <property type="protein sequence ID" value="ALUE_0001866701-mRNA-1"/>
    <property type="gene ID" value="ALUE_0001866701"/>
</dbReference>